<evidence type="ECO:0000313" key="2">
    <source>
        <dbReference type="Proteomes" id="UP000186955"/>
    </source>
</evidence>
<gene>
    <name evidence="1" type="ORF">PENSUB_13467</name>
</gene>
<protein>
    <submittedName>
        <fullName evidence="1">Uncharacterized protein</fullName>
    </submittedName>
</protein>
<organism evidence="1 2">
    <name type="scientific">Penicillium subrubescens</name>
    <dbReference type="NCBI Taxonomy" id="1316194"/>
    <lineage>
        <taxon>Eukaryota</taxon>
        <taxon>Fungi</taxon>
        <taxon>Dikarya</taxon>
        <taxon>Ascomycota</taxon>
        <taxon>Pezizomycotina</taxon>
        <taxon>Eurotiomycetes</taxon>
        <taxon>Eurotiomycetidae</taxon>
        <taxon>Eurotiales</taxon>
        <taxon>Aspergillaceae</taxon>
        <taxon>Penicillium</taxon>
    </lineage>
</organism>
<proteinExistence type="predicted"/>
<accession>A0A1Q5SQQ8</accession>
<dbReference type="EMBL" id="MNBE01000758">
    <property type="protein sequence ID" value="OKO90334.1"/>
    <property type="molecule type" value="Genomic_DNA"/>
</dbReference>
<comment type="caution">
    <text evidence="1">The sequence shown here is derived from an EMBL/GenBank/DDBJ whole genome shotgun (WGS) entry which is preliminary data.</text>
</comment>
<dbReference type="Proteomes" id="UP000186955">
    <property type="component" value="Unassembled WGS sequence"/>
</dbReference>
<keyword evidence="2" id="KW-1185">Reference proteome</keyword>
<reference evidence="1 2" key="1">
    <citation type="submission" date="2016-10" db="EMBL/GenBank/DDBJ databases">
        <title>Genome sequence of the ascomycete fungus Penicillium subrubescens.</title>
        <authorList>
            <person name="De Vries R.P."/>
            <person name="Peng M."/>
            <person name="Dilokpimol A."/>
            <person name="Hilden K."/>
            <person name="Makela M.R."/>
            <person name="Grigoriev I."/>
            <person name="Riley R."/>
            <person name="Granchi Z."/>
        </authorList>
    </citation>
    <scope>NUCLEOTIDE SEQUENCE [LARGE SCALE GENOMIC DNA]</scope>
    <source>
        <strain evidence="1 2">CBS 132785</strain>
    </source>
</reference>
<sequence length="127" mass="14031">MSWVWDSSIRQGENGMAAIQAVNLIAPVLLLIPCDMLLNNAIAAEVDHSGAGDTKLFACWGNSGKSRTTSWRKNVLSLHYYVMRKRKNSQPINHHRVAQAKDKLVHQAINTYSAADSLEGCVLWVGV</sequence>
<evidence type="ECO:0000313" key="1">
    <source>
        <dbReference type="EMBL" id="OKO90334.1"/>
    </source>
</evidence>
<dbReference type="AlphaFoldDB" id="A0A1Q5SQQ8"/>
<name>A0A1Q5SQQ8_9EURO</name>